<dbReference type="AlphaFoldDB" id="A0A6A4TIA8"/>
<gene>
    <name evidence="2" type="ORF">F2P81_006123</name>
</gene>
<feature type="region of interest" description="Disordered" evidence="1">
    <location>
        <begin position="1"/>
        <end position="24"/>
    </location>
</feature>
<dbReference type="Proteomes" id="UP000438429">
    <property type="component" value="Unassembled WGS sequence"/>
</dbReference>
<sequence>MDRTTSTSVKVEDAETPLTSPHPTFGHVVPHPAWTSGVLQRTPLLNRLVRTFALCGWKVSFAELRLSDLIFMFALKDKLGLDANQTKRFGHRRTESAEESRPQRRSEVDSRSSERGPFRQGPRCYLPRCSTLVHTTTTTEYDLASDGGFTGEGVDSGTLVRKSYAGDSGEANLFSASRIQHRVKGIAFNNLPETPNTQRREKHLGLEELKKLDFLLQQHDKDLAEEINYPLQHNIAVIMGLCESGRRWLRELTYSSHPLLCEGIQQIAFKVGLYGLKCKNAKQKPEQAIKGPSPKLLLVAKLQTDAATVATSGD</sequence>
<feature type="region of interest" description="Disordered" evidence="1">
    <location>
        <begin position="89"/>
        <end position="122"/>
    </location>
</feature>
<protein>
    <submittedName>
        <fullName evidence="2">Uncharacterized protein</fullName>
    </submittedName>
</protein>
<evidence type="ECO:0000313" key="3">
    <source>
        <dbReference type="Proteomes" id="UP000438429"/>
    </source>
</evidence>
<organism evidence="2 3">
    <name type="scientific">Scophthalmus maximus</name>
    <name type="common">Turbot</name>
    <name type="synonym">Psetta maxima</name>
    <dbReference type="NCBI Taxonomy" id="52904"/>
    <lineage>
        <taxon>Eukaryota</taxon>
        <taxon>Metazoa</taxon>
        <taxon>Chordata</taxon>
        <taxon>Craniata</taxon>
        <taxon>Vertebrata</taxon>
        <taxon>Euteleostomi</taxon>
        <taxon>Actinopterygii</taxon>
        <taxon>Neopterygii</taxon>
        <taxon>Teleostei</taxon>
        <taxon>Neoteleostei</taxon>
        <taxon>Acanthomorphata</taxon>
        <taxon>Carangaria</taxon>
        <taxon>Pleuronectiformes</taxon>
        <taxon>Pleuronectoidei</taxon>
        <taxon>Scophthalmidae</taxon>
        <taxon>Scophthalmus</taxon>
    </lineage>
</organism>
<reference evidence="2 3" key="1">
    <citation type="submission" date="2019-06" db="EMBL/GenBank/DDBJ databases">
        <title>Draft genomes of female and male turbot (Scophthalmus maximus).</title>
        <authorList>
            <person name="Xu H."/>
            <person name="Xu X.-W."/>
            <person name="Shao C."/>
            <person name="Chen S."/>
        </authorList>
    </citation>
    <scope>NUCLEOTIDE SEQUENCE [LARGE SCALE GENOMIC DNA]</scope>
    <source>
        <strain evidence="2">Ysfricsl-2016a</strain>
        <tissue evidence="2">Blood</tissue>
    </source>
</reference>
<feature type="compositionally biased region" description="Basic and acidic residues" evidence="1">
    <location>
        <begin position="92"/>
        <end position="117"/>
    </location>
</feature>
<evidence type="ECO:0000256" key="1">
    <source>
        <dbReference type="SAM" id="MobiDB-lite"/>
    </source>
</evidence>
<evidence type="ECO:0000313" key="2">
    <source>
        <dbReference type="EMBL" id="KAF0042591.1"/>
    </source>
</evidence>
<accession>A0A6A4TIA8</accession>
<proteinExistence type="predicted"/>
<comment type="caution">
    <text evidence="2">The sequence shown here is derived from an EMBL/GenBank/DDBJ whole genome shotgun (WGS) entry which is preliminary data.</text>
</comment>
<dbReference type="EMBL" id="VEVO01000005">
    <property type="protein sequence ID" value="KAF0042591.1"/>
    <property type="molecule type" value="Genomic_DNA"/>
</dbReference>
<name>A0A6A4TIA8_SCOMX</name>